<feature type="region of interest" description="Disordered" evidence="7">
    <location>
        <begin position="507"/>
        <end position="536"/>
    </location>
</feature>
<proteinExistence type="predicted"/>
<feature type="transmembrane region" description="Helical" evidence="8">
    <location>
        <begin position="206"/>
        <end position="225"/>
    </location>
</feature>
<keyword evidence="3" id="KW-1003">Cell membrane</keyword>
<dbReference type="SUPFAM" id="SSF103473">
    <property type="entry name" value="MFS general substrate transporter"/>
    <property type="match status" value="1"/>
</dbReference>
<dbReference type="InterPro" id="IPR036259">
    <property type="entry name" value="MFS_trans_sf"/>
</dbReference>
<feature type="compositionally biased region" description="Gly residues" evidence="7">
    <location>
        <begin position="516"/>
        <end position="525"/>
    </location>
</feature>
<feature type="transmembrane region" description="Helical" evidence="8">
    <location>
        <begin position="363"/>
        <end position="389"/>
    </location>
</feature>
<evidence type="ECO:0000256" key="3">
    <source>
        <dbReference type="ARBA" id="ARBA00022475"/>
    </source>
</evidence>
<evidence type="ECO:0000256" key="4">
    <source>
        <dbReference type="ARBA" id="ARBA00022692"/>
    </source>
</evidence>
<gene>
    <name evidence="10" type="ORF">GCM10009799_34170</name>
</gene>
<dbReference type="RefSeq" id="WP_344163712.1">
    <property type="nucleotide sequence ID" value="NZ_BAAAPC010000014.1"/>
</dbReference>
<keyword evidence="5 8" id="KW-1133">Transmembrane helix</keyword>
<dbReference type="Pfam" id="PF07690">
    <property type="entry name" value="MFS_1"/>
    <property type="match status" value="1"/>
</dbReference>
<reference evidence="10 11" key="1">
    <citation type="journal article" date="2019" name="Int. J. Syst. Evol. Microbiol.">
        <title>The Global Catalogue of Microorganisms (GCM) 10K type strain sequencing project: providing services to taxonomists for standard genome sequencing and annotation.</title>
        <authorList>
            <consortium name="The Broad Institute Genomics Platform"/>
            <consortium name="The Broad Institute Genome Sequencing Center for Infectious Disease"/>
            <person name="Wu L."/>
            <person name="Ma J."/>
        </authorList>
    </citation>
    <scope>NUCLEOTIDE SEQUENCE [LARGE SCALE GENOMIC DNA]</scope>
    <source>
        <strain evidence="10 11">JCM 15313</strain>
    </source>
</reference>
<feature type="transmembrane region" description="Helical" evidence="8">
    <location>
        <begin position="273"/>
        <end position="298"/>
    </location>
</feature>
<evidence type="ECO:0000256" key="7">
    <source>
        <dbReference type="SAM" id="MobiDB-lite"/>
    </source>
</evidence>
<name>A0ABN2TBJ6_9ACTN</name>
<accession>A0ABN2TBJ6</accession>
<dbReference type="Gene3D" id="1.20.1720.10">
    <property type="entry name" value="Multidrug resistance protein D"/>
    <property type="match status" value="1"/>
</dbReference>
<dbReference type="Gene3D" id="1.20.1250.20">
    <property type="entry name" value="MFS general substrate transporter like domains"/>
    <property type="match status" value="1"/>
</dbReference>
<evidence type="ECO:0000256" key="2">
    <source>
        <dbReference type="ARBA" id="ARBA00022448"/>
    </source>
</evidence>
<dbReference type="Proteomes" id="UP001501585">
    <property type="component" value="Unassembled WGS sequence"/>
</dbReference>
<feature type="transmembrane region" description="Helical" evidence="8">
    <location>
        <begin position="144"/>
        <end position="164"/>
    </location>
</feature>
<evidence type="ECO:0000313" key="11">
    <source>
        <dbReference type="Proteomes" id="UP001501585"/>
    </source>
</evidence>
<evidence type="ECO:0000259" key="9">
    <source>
        <dbReference type="PROSITE" id="PS50850"/>
    </source>
</evidence>
<feature type="transmembrane region" description="Helical" evidence="8">
    <location>
        <begin position="410"/>
        <end position="430"/>
    </location>
</feature>
<feature type="transmembrane region" description="Helical" evidence="8">
    <location>
        <begin position="231"/>
        <end position="252"/>
    </location>
</feature>
<keyword evidence="2" id="KW-0813">Transport</keyword>
<evidence type="ECO:0000313" key="10">
    <source>
        <dbReference type="EMBL" id="GAA2004125.1"/>
    </source>
</evidence>
<feature type="transmembrane region" description="Helical" evidence="8">
    <location>
        <begin position="57"/>
        <end position="74"/>
    </location>
</feature>
<dbReference type="PANTHER" id="PTHR42718:SF47">
    <property type="entry name" value="METHYL VIOLOGEN RESISTANCE PROTEIN SMVA"/>
    <property type="match status" value="1"/>
</dbReference>
<feature type="transmembrane region" description="Helical" evidence="8">
    <location>
        <begin position="310"/>
        <end position="332"/>
    </location>
</feature>
<evidence type="ECO:0000256" key="1">
    <source>
        <dbReference type="ARBA" id="ARBA00004651"/>
    </source>
</evidence>
<dbReference type="EMBL" id="BAAAPC010000014">
    <property type="protein sequence ID" value="GAA2004125.1"/>
    <property type="molecule type" value="Genomic_DNA"/>
</dbReference>
<organism evidence="10 11">
    <name type="scientific">Nocardiopsis rhodophaea</name>
    <dbReference type="NCBI Taxonomy" id="280238"/>
    <lineage>
        <taxon>Bacteria</taxon>
        <taxon>Bacillati</taxon>
        <taxon>Actinomycetota</taxon>
        <taxon>Actinomycetes</taxon>
        <taxon>Streptosporangiales</taxon>
        <taxon>Nocardiopsidaceae</taxon>
        <taxon>Nocardiopsis</taxon>
    </lineage>
</organism>
<feature type="transmembrane region" description="Helical" evidence="8">
    <location>
        <begin position="111"/>
        <end position="132"/>
    </location>
</feature>
<feature type="domain" description="Major facilitator superfamily (MFS) profile" evidence="9">
    <location>
        <begin position="20"/>
        <end position="507"/>
    </location>
</feature>
<keyword evidence="11" id="KW-1185">Reference proteome</keyword>
<comment type="subcellular location">
    <subcellularLocation>
        <location evidence="1">Cell membrane</location>
        <topology evidence="1">Multi-pass membrane protein</topology>
    </subcellularLocation>
</comment>
<dbReference type="InterPro" id="IPR020846">
    <property type="entry name" value="MFS_dom"/>
</dbReference>
<feature type="transmembrane region" description="Helical" evidence="8">
    <location>
        <begin position="21"/>
        <end position="42"/>
    </location>
</feature>
<evidence type="ECO:0000256" key="5">
    <source>
        <dbReference type="ARBA" id="ARBA00022989"/>
    </source>
</evidence>
<sequence length="536" mass="55022">MSSDTETPTGPKAGAREWIGLAVLALPTILLALDFTVLHLALPHLAVELRPSSTQQLWILDIYGFMIAGFLITMGTLGDRIGRRRLLMIGAACFGAASVLAAYAPSAEMLIAARALLGIAGATLMPSTLALISNMFHDPKQRGLAVAVWLSCFSAGGAVGPLIGGALLEWFWWGSVFLMGVPVMLLLLIAAPLLLPEYRSPEPGRLDLFSVALSLAAILPIIYSVKEAAKGGWSVLLVAVLLVGVLFGWVFVRRQRVLSDPLMDIGLFRFRAFSVGLGSLLLGTLTLGAFVLLFAQYLQMVQGLPPLQAGLWMAPYAITNIVGAMIAPAVAAKLSASRTIALGLVVAAAGFALFTQVGAESGLALGVIASMLITFGLSPLMVLVIDLVIASAPKERSGSASSMSETCSEMGMAMGVATLGAVGTAVYRTVIPGSLPEGVAGEAAAAAGDSLPRAMAAAENLPSNVADDLIAAAENAFLTGLSTVGWASAGTVLLLAVLTVLSLKSSAPAGEDNDEQGGGAAGLGAGQESKLSAERG</sequence>
<feature type="transmembrane region" description="Helical" evidence="8">
    <location>
        <begin position="170"/>
        <end position="194"/>
    </location>
</feature>
<dbReference type="CDD" id="cd17321">
    <property type="entry name" value="MFS_MMR_MDR_like"/>
    <property type="match status" value="1"/>
</dbReference>
<dbReference type="PROSITE" id="PS50850">
    <property type="entry name" value="MFS"/>
    <property type="match status" value="1"/>
</dbReference>
<keyword evidence="6 8" id="KW-0472">Membrane</keyword>
<feature type="transmembrane region" description="Helical" evidence="8">
    <location>
        <begin position="484"/>
        <end position="503"/>
    </location>
</feature>
<dbReference type="PANTHER" id="PTHR42718">
    <property type="entry name" value="MAJOR FACILITATOR SUPERFAMILY MULTIDRUG TRANSPORTER MFSC"/>
    <property type="match status" value="1"/>
</dbReference>
<feature type="transmembrane region" description="Helical" evidence="8">
    <location>
        <begin position="339"/>
        <end position="357"/>
    </location>
</feature>
<keyword evidence="4 8" id="KW-0812">Transmembrane</keyword>
<dbReference type="InterPro" id="IPR011701">
    <property type="entry name" value="MFS"/>
</dbReference>
<evidence type="ECO:0000256" key="6">
    <source>
        <dbReference type="ARBA" id="ARBA00023136"/>
    </source>
</evidence>
<protein>
    <submittedName>
        <fullName evidence="10">MFS transporter</fullName>
    </submittedName>
</protein>
<evidence type="ECO:0000256" key="8">
    <source>
        <dbReference type="SAM" id="Phobius"/>
    </source>
</evidence>
<comment type="caution">
    <text evidence="10">The sequence shown here is derived from an EMBL/GenBank/DDBJ whole genome shotgun (WGS) entry which is preliminary data.</text>
</comment>
<feature type="transmembrane region" description="Helical" evidence="8">
    <location>
        <begin position="86"/>
        <end position="105"/>
    </location>
</feature>